<protein>
    <submittedName>
        <fullName evidence="1">Uncharacterized protein</fullName>
    </submittedName>
</protein>
<accession>A0ABY3FTT6</accession>
<gene>
    <name evidence="1" type="ORF">CHCC15381_3383</name>
</gene>
<dbReference type="EMBL" id="NILF01000062">
    <property type="protein sequence ID" value="TWL34940.1"/>
    <property type="molecule type" value="Genomic_DNA"/>
</dbReference>
<evidence type="ECO:0000313" key="1">
    <source>
        <dbReference type="EMBL" id="TWL34940.1"/>
    </source>
</evidence>
<comment type="caution">
    <text evidence="1">The sequence shown here is derived from an EMBL/GenBank/DDBJ whole genome shotgun (WGS) entry which is preliminary data.</text>
</comment>
<organism evidence="1 2">
    <name type="scientific">Bacillus paralicheniformis</name>
    <dbReference type="NCBI Taxonomy" id="1648923"/>
    <lineage>
        <taxon>Bacteria</taxon>
        <taxon>Bacillati</taxon>
        <taxon>Bacillota</taxon>
        <taxon>Bacilli</taxon>
        <taxon>Bacillales</taxon>
        <taxon>Bacillaceae</taxon>
        <taxon>Bacillus</taxon>
    </lineage>
</organism>
<evidence type="ECO:0000313" key="2">
    <source>
        <dbReference type="Proteomes" id="UP000429980"/>
    </source>
</evidence>
<dbReference type="Proteomes" id="UP000429980">
    <property type="component" value="Unassembled WGS sequence"/>
</dbReference>
<proteinExistence type="predicted"/>
<sequence>MQWWTRLKKASISMSVSLLSVKPNNKSLSWDQFPRQAFDFHS</sequence>
<keyword evidence="2" id="KW-1185">Reference proteome</keyword>
<reference evidence="1 2" key="1">
    <citation type="submission" date="2019-06" db="EMBL/GenBank/DDBJ databases">
        <title>Genome sequence analysis of &gt;100 Bacillus licheniformis strains suggests intrinsic resistance to this species.</title>
        <authorList>
            <person name="Wels M."/>
            <person name="Siezen R.J."/>
            <person name="Johansen E."/>
            <person name="Stuer-Lauridsen B."/>
            <person name="Bjerre K."/>
            <person name="Nielsen B.K.K."/>
        </authorList>
    </citation>
    <scope>NUCLEOTIDE SEQUENCE [LARGE SCALE GENOMIC DNA]</scope>
    <source>
        <strain evidence="1 2">BAC-15381</strain>
    </source>
</reference>
<name>A0ABY3FTT6_9BACI</name>